<dbReference type="InterPro" id="IPR015424">
    <property type="entry name" value="PyrdxlP-dep_Trfase"/>
</dbReference>
<dbReference type="InterPro" id="IPR054542">
    <property type="entry name" value="Cys_met_metab_PP"/>
</dbReference>
<dbReference type="InterPro" id="IPR015422">
    <property type="entry name" value="PyrdxlP-dep_Trfase_small"/>
</dbReference>
<proteinExistence type="inferred from homology"/>
<evidence type="ECO:0000256" key="1">
    <source>
        <dbReference type="ARBA" id="ARBA00001933"/>
    </source>
</evidence>
<evidence type="ECO:0000256" key="8">
    <source>
        <dbReference type="PIRSR" id="PIRSR001434-2"/>
    </source>
</evidence>
<comment type="catalytic activity">
    <reaction evidence="6">
        <text>L-homocysteine + H2O = 2-oxobutanoate + hydrogen sulfide + NH4(+) + H(+)</text>
        <dbReference type="Rhea" id="RHEA:14501"/>
        <dbReference type="ChEBI" id="CHEBI:15377"/>
        <dbReference type="ChEBI" id="CHEBI:15378"/>
        <dbReference type="ChEBI" id="CHEBI:16763"/>
        <dbReference type="ChEBI" id="CHEBI:28938"/>
        <dbReference type="ChEBI" id="CHEBI:29919"/>
        <dbReference type="ChEBI" id="CHEBI:58199"/>
        <dbReference type="EC" id="4.4.1.2"/>
    </reaction>
    <physiologicalReaction direction="left-to-right" evidence="6">
        <dbReference type="Rhea" id="RHEA:14502"/>
    </physiologicalReaction>
</comment>
<evidence type="ECO:0000256" key="4">
    <source>
        <dbReference type="ARBA" id="ARBA00047175"/>
    </source>
</evidence>
<dbReference type="GO" id="GO:0047982">
    <property type="term" value="F:homocysteine desulfhydrase activity"/>
    <property type="evidence" value="ECO:0007669"/>
    <property type="project" value="UniProtKB-EC"/>
</dbReference>
<dbReference type="GO" id="GO:0030170">
    <property type="term" value="F:pyridoxal phosphate binding"/>
    <property type="evidence" value="ECO:0007669"/>
    <property type="project" value="InterPro"/>
</dbReference>
<dbReference type="InterPro" id="IPR000277">
    <property type="entry name" value="Cys/Met-Metab_PyrdxlP-dep_enz"/>
</dbReference>
<dbReference type="Gene3D" id="3.90.1150.10">
    <property type="entry name" value="Aspartate Aminotransferase, domain 1"/>
    <property type="match status" value="1"/>
</dbReference>
<comment type="caution">
    <text evidence="11">The sequence shown here is derived from an EMBL/GenBank/DDBJ whole genome shotgun (WGS) entry which is preliminary data.</text>
</comment>
<sequence length="408" mass="45113">MGSRNHPFGLDSDPMPYTLVAHDEHDERHQGAVVYPIYQNTLFTYASSDHPGHGYKYSRMGNPTVMELEKRLAALEHGERAQCFASGMAAISAAILSRVSAGDHVICVSQVYFGTREFMDSFLSRYQVEVTYVDGASIEAIRQAVQSNTRVLYLESPTSYYFQLQDLKACVGLARECGLETIIDNTWASPCHQHPLDIGIDLVVHSLTKYVSGHSDVLGGAVIGSSSWIERLSQVDHQLLGGIMTPHTASLMMRGLRTLPLRMARLGDTAMKIAEYFGTLPCIRKVNFPGLPEHPQHELAKRQMTGWGSLLSIELEQPLEKAKQWIDKLVYFRIGLSFGGYESLVLVVGAAEQSTEEQPVTLIRFNVGLEDPADLIRDLDSCHTFFTNGSGSGNGNGNENSCLREQAQ</sequence>
<evidence type="ECO:0000256" key="6">
    <source>
        <dbReference type="ARBA" id="ARBA00048780"/>
    </source>
</evidence>
<evidence type="ECO:0000313" key="11">
    <source>
        <dbReference type="EMBL" id="GBG06246.1"/>
    </source>
</evidence>
<evidence type="ECO:0000256" key="9">
    <source>
        <dbReference type="RuleBase" id="RU362118"/>
    </source>
</evidence>
<dbReference type="GO" id="GO:0005737">
    <property type="term" value="C:cytoplasm"/>
    <property type="evidence" value="ECO:0007669"/>
    <property type="project" value="TreeGrafter"/>
</dbReference>
<dbReference type="PROSITE" id="PS00868">
    <property type="entry name" value="CYS_MET_METAB_PP"/>
    <property type="match status" value="1"/>
</dbReference>
<dbReference type="Gene3D" id="3.40.640.10">
    <property type="entry name" value="Type I PLP-dependent aspartate aminotransferase-like (Major domain)"/>
    <property type="match status" value="1"/>
</dbReference>
<dbReference type="GO" id="GO:0018826">
    <property type="term" value="F:methionine gamma-lyase activity"/>
    <property type="evidence" value="ECO:0007669"/>
    <property type="project" value="UniProtKB-EC"/>
</dbReference>
<reference evidence="11 12" key="1">
    <citation type="submission" date="2017-08" db="EMBL/GenBank/DDBJ databases">
        <title>Substantial Increase in Enzyme Production by Combined Drug-Resistance Mutations in Paenibacillus agaridevorans.</title>
        <authorList>
            <person name="Tanaka Y."/>
            <person name="Funane K."/>
            <person name="Hosaka T."/>
            <person name="Shiwa Y."/>
            <person name="Fujita N."/>
            <person name="Miyazaki T."/>
            <person name="Yoshikawa H."/>
            <person name="Murakami K."/>
            <person name="Kasahara K."/>
            <person name="Inaoka T."/>
            <person name="Hiraga Y."/>
            <person name="Ochi K."/>
        </authorList>
    </citation>
    <scope>NUCLEOTIDE SEQUENCE [LARGE SCALE GENOMIC DNA]</scope>
    <source>
        <strain evidence="11 12">T-3040</strain>
    </source>
</reference>
<dbReference type="PANTHER" id="PTHR11808">
    <property type="entry name" value="TRANS-SULFURATION ENZYME FAMILY MEMBER"/>
    <property type="match status" value="1"/>
</dbReference>
<evidence type="ECO:0000256" key="10">
    <source>
        <dbReference type="SAM" id="MobiDB-lite"/>
    </source>
</evidence>
<evidence type="ECO:0000256" key="7">
    <source>
        <dbReference type="ARBA" id="ARBA00052699"/>
    </source>
</evidence>
<feature type="modified residue" description="N6-(pyridoxal phosphate)lysine" evidence="8">
    <location>
        <position position="209"/>
    </location>
</feature>
<evidence type="ECO:0000256" key="5">
    <source>
        <dbReference type="ARBA" id="ARBA00047199"/>
    </source>
</evidence>
<protein>
    <recommendedName>
        <fullName evidence="4">homocysteine desulfhydrase</fullName>
        <ecNumber evidence="4">4.4.1.2</ecNumber>
    </recommendedName>
    <alternativeName>
        <fullName evidence="5">Homocysteine desulfhydrase</fullName>
    </alternativeName>
</protein>
<accession>A0A2R5EI26</accession>
<dbReference type="SUPFAM" id="SSF53383">
    <property type="entry name" value="PLP-dependent transferases"/>
    <property type="match status" value="1"/>
</dbReference>
<dbReference type="PANTHER" id="PTHR11808:SF80">
    <property type="entry name" value="CYSTATHIONINE GAMMA-LYASE"/>
    <property type="match status" value="1"/>
</dbReference>
<dbReference type="AlphaFoldDB" id="A0A2R5EI26"/>
<keyword evidence="12" id="KW-1185">Reference proteome</keyword>
<keyword evidence="3 8" id="KW-0663">Pyridoxal phosphate</keyword>
<dbReference type="CDD" id="cd00614">
    <property type="entry name" value="CGS_like"/>
    <property type="match status" value="1"/>
</dbReference>
<dbReference type="Pfam" id="PF01053">
    <property type="entry name" value="Cys_Met_Meta_PP"/>
    <property type="match status" value="1"/>
</dbReference>
<name>A0A2R5EI26_9BACL</name>
<comment type="similarity">
    <text evidence="2 9">Belongs to the trans-sulfuration enzymes family.</text>
</comment>
<keyword evidence="11" id="KW-0456">Lyase</keyword>
<gene>
    <name evidence="11" type="ORF">PAT3040_00762</name>
</gene>
<dbReference type="FunFam" id="3.40.640.10:FF:000046">
    <property type="entry name" value="Cystathionine gamma-lyase"/>
    <property type="match status" value="1"/>
</dbReference>
<dbReference type="Proteomes" id="UP000245202">
    <property type="component" value="Unassembled WGS sequence"/>
</dbReference>
<dbReference type="InterPro" id="IPR015421">
    <property type="entry name" value="PyrdxlP-dep_Trfase_major"/>
</dbReference>
<organism evidence="11 12">
    <name type="scientific">Paenibacillus agaridevorans</name>
    <dbReference type="NCBI Taxonomy" id="171404"/>
    <lineage>
        <taxon>Bacteria</taxon>
        <taxon>Bacillati</taxon>
        <taxon>Bacillota</taxon>
        <taxon>Bacilli</taxon>
        <taxon>Bacillales</taxon>
        <taxon>Paenibacillaceae</taxon>
        <taxon>Paenibacillus</taxon>
    </lineage>
</organism>
<dbReference type="GO" id="GO:0019346">
    <property type="term" value="P:transsulfuration"/>
    <property type="evidence" value="ECO:0007669"/>
    <property type="project" value="InterPro"/>
</dbReference>
<comment type="cofactor">
    <cofactor evidence="1 9">
        <name>pyridoxal 5'-phosphate</name>
        <dbReference type="ChEBI" id="CHEBI:597326"/>
    </cofactor>
</comment>
<dbReference type="EMBL" id="BDQX01000037">
    <property type="protein sequence ID" value="GBG06246.1"/>
    <property type="molecule type" value="Genomic_DNA"/>
</dbReference>
<dbReference type="RefSeq" id="WP_108991592.1">
    <property type="nucleotide sequence ID" value="NZ_BDQX01000037.1"/>
</dbReference>
<dbReference type="PIRSF" id="PIRSF001434">
    <property type="entry name" value="CGS"/>
    <property type="match status" value="1"/>
</dbReference>
<comment type="catalytic activity">
    <reaction evidence="7">
        <text>L-methionine + H2O = methanethiol + 2-oxobutanoate + NH4(+)</text>
        <dbReference type="Rhea" id="RHEA:23800"/>
        <dbReference type="ChEBI" id="CHEBI:15377"/>
        <dbReference type="ChEBI" id="CHEBI:16007"/>
        <dbReference type="ChEBI" id="CHEBI:16763"/>
        <dbReference type="ChEBI" id="CHEBI:28938"/>
        <dbReference type="ChEBI" id="CHEBI:57844"/>
        <dbReference type="EC" id="4.4.1.11"/>
    </reaction>
    <physiologicalReaction direction="left-to-right" evidence="7">
        <dbReference type="Rhea" id="RHEA:23801"/>
    </physiologicalReaction>
</comment>
<feature type="region of interest" description="Disordered" evidence="10">
    <location>
        <begin position="387"/>
        <end position="408"/>
    </location>
</feature>
<evidence type="ECO:0000256" key="3">
    <source>
        <dbReference type="ARBA" id="ARBA00022898"/>
    </source>
</evidence>
<dbReference type="EC" id="4.4.1.2" evidence="4"/>
<evidence type="ECO:0000256" key="2">
    <source>
        <dbReference type="ARBA" id="ARBA00009077"/>
    </source>
</evidence>
<evidence type="ECO:0000313" key="12">
    <source>
        <dbReference type="Proteomes" id="UP000245202"/>
    </source>
</evidence>